<gene>
    <name evidence="2" type="ORF">NHX12_004791</name>
</gene>
<feature type="compositionally biased region" description="Polar residues" evidence="1">
    <location>
        <begin position="87"/>
        <end position="100"/>
    </location>
</feature>
<dbReference type="Proteomes" id="UP001148018">
    <property type="component" value="Unassembled WGS sequence"/>
</dbReference>
<name>A0A9Q0DXT1_9TELE</name>
<sequence>MAVVAQSSYIFGLRKGVTNNLCFLDDQTVVFPAGNNCVQREALEDDEEFTEYEDQHSGNSESDSEFEEEDVLDPSSSSRMNPSAASLWTSPSAAIHRSSS</sequence>
<evidence type="ECO:0000256" key="1">
    <source>
        <dbReference type="SAM" id="MobiDB-lite"/>
    </source>
</evidence>
<organism evidence="2 3">
    <name type="scientific">Muraenolepis orangiensis</name>
    <name type="common">Patagonian moray cod</name>
    <dbReference type="NCBI Taxonomy" id="630683"/>
    <lineage>
        <taxon>Eukaryota</taxon>
        <taxon>Metazoa</taxon>
        <taxon>Chordata</taxon>
        <taxon>Craniata</taxon>
        <taxon>Vertebrata</taxon>
        <taxon>Euteleostomi</taxon>
        <taxon>Actinopterygii</taxon>
        <taxon>Neopterygii</taxon>
        <taxon>Teleostei</taxon>
        <taxon>Neoteleostei</taxon>
        <taxon>Acanthomorphata</taxon>
        <taxon>Zeiogadaria</taxon>
        <taxon>Gadariae</taxon>
        <taxon>Gadiformes</taxon>
        <taxon>Muraenolepidoidei</taxon>
        <taxon>Muraenolepididae</taxon>
        <taxon>Muraenolepis</taxon>
    </lineage>
</organism>
<proteinExistence type="predicted"/>
<protein>
    <submittedName>
        <fullName evidence="2">Uncharacterized protein</fullName>
    </submittedName>
</protein>
<feature type="compositionally biased region" description="Low complexity" evidence="1">
    <location>
        <begin position="74"/>
        <end position="86"/>
    </location>
</feature>
<feature type="region of interest" description="Disordered" evidence="1">
    <location>
        <begin position="45"/>
        <end position="100"/>
    </location>
</feature>
<comment type="caution">
    <text evidence="2">The sequence shown here is derived from an EMBL/GenBank/DDBJ whole genome shotgun (WGS) entry which is preliminary data.</text>
</comment>
<dbReference type="OrthoDB" id="8892594at2759"/>
<keyword evidence="3" id="KW-1185">Reference proteome</keyword>
<feature type="compositionally biased region" description="Acidic residues" evidence="1">
    <location>
        <begin position="62"/>
        <end position="72"/>
    </location>
</feature>
<dbReference type="EMBL" id="JANIIK010000111">
    <property type="protein sequence ID" value="KAJ3595488.1"/>
    <property type="molecule type" value="Genomic_DNA"/>
</dbReference>
<evidence type="ECO:0000313" key="2">
    <source>
        <dbReference type="EMBL" id="KAJ3595488.1"/>
    </source>
</evidence>
<accession>A0A9Q0DXT1</accession>
<dbReference type="AlphaFoldDB" id="A0A9Q0DXT1"/>
<evidence type="ECO:0000313" key="3">
    <source>
        <dbReference type="Proteomes" id="UP001148018"/>
    </source>
</evidence>
<reference evidence="2" key="1">
    <citation type="submission" date="2022-07" db="EMBL/GenBank/DDBJ databases">
        <title>Chromosome-level genome of Muraenolepis orangiensis.</title>
        <authorList>
            <person name="Kim J."/>
        </authorList>
    </citation>
    <scope>NUCLEOTIDE SEQUENCE</scope>
    <source>
        <strain evidence="2">KU_S4_2022</strain>
        <tissue evidence="2">Muscle</tissue>
    </source>
</reference>